<name>A0A1J8PHC8_9AGAM</name>
<evidence type="ECO:0000256" key="1">
    <source>
        <dbReference type="SAM" id="MobiDB-lite"/>
    </source>
</evidence>
<dbReference type="OrthoDB" id="2691930at2759"/>
<protein>
    <submittedName>
        <fullName evidence="2">Uncharacterized protein</fullName>
    </submittedName>
</protein>
<dbReference type="EMBL" id="LVVM01006242">
    <property type="protein sequence ID" value="OJA08638.1"/>
    <property type="molecule type" value="Genomic_DNA"/>
</dbReference>
<evidence type="ECO:0000313" key="3">
    <source>
        <dbReference type="Proteomes" id="UP000183567"/>
    </source>
</evidence>
<comment type="caution">
    <text evidence="2">The sequence shown here is derived from an EMBL/GenBank/DDBJ whole genome shotgun (WGS) entry which is preliminary data.</text>
</comment>
<gene>
    <name evidence="2" type="ORF">AZE42_06966</name>
</gene>
<dbReference type="STRING" id="180088.A0A1J8PHC8"/>
<keyword evidence="3" id="KW-1185">Reference proteome</keyword>
<dbReference type="AlphaFoldDB" id="A0A1J8PHC8"/>
<accession>A0A1J8PHC8</accession>
<reference evidence="2 3" key="1">
    <citation type="submission" date="2016-03" db="EMBL/GenBank/DDBJ databases">
        <title>Comparative genomics of the ectomycorrhizal sister species Rhizopogon vinicolor and Rhizopogon vesiculosus (Basidiomycota: Boletales) reveals a divergence of the mating type B locus.</title>
        <authorList>
            <person name="Mujic A.B."/>
            <person name="Kuo A."/>
            <person name="Tritt A."/>
            <person name="Lipzen A."/>
            <person name="Chen C."/>
            <person name="Johnson J."/>
            <person name="Sharma A."/>
            <person name="Barry K."/>
            <person name="Grigoriev I.V."/>
            <person name="Spatafora J.W."/>
        </authorList>
    </citation>
    <scope>NUCLEOTIDE SEQUENCE [LARGE SCALE GENOMIC DNA]</scope>
    <source>
        <strain evidence="2 3">AM-OR11-056</strain>
    </source>
</reference>
<feature type="region of interest" description="Disordered" evidence="1">
    <location>
        <begin position="119"/>
        <end position="155"/>
    </location>
</feature>
<sequence>VLNHVVPSKRQAHNRILPRYGDDFWGNNTTFSPHRSAVLSTGPPPPRHNLFDFLRFNVQPVGASQPLPLQPRRWNASLIPVMISRHRVDVAPCRPPEIYGIAPLTEAEIAAAMQDVTENEANGSAQPGGTAVGEQEPQQAPPTQTPQVQTSSAGTDESVIGCCGFYLVRRRSWSHQSSLL</sequence>
<feature type="non-terminal residue" evidence="2">
    <location>
        <position position="1"/>
    </location>
</feature>
<organism evidence="2 3">
    <name type="scientific">Rhizopogon vesiculosus</name>
    <dbReference type="NCBI Taxonomy" id="180088"/>
    <lineage>
        <taxon>Eukaryota</taxon>
        <taxon>Fungi</taxon>
        <taxon>Dikarya</taxon>
        <taxon>Basidiomycota</taxon>
        <taxon>Agaricomycotina</taxon>
        <taxon>Agaricomycetes</taxon>
        <taxon>Agaricomycetidae</taxon>
        <taxon>Boletales</taxon>
        <taxon>Suillineae</taxon>
        <taxon>Rhizopogonaceae</taxon>
        <taxon>Rhizopogon</taxon>
    </lineage>
</organism>
<dbReference type="Proteomes" id="UP000183567">
    <property type="component" value="Unassembled WGS sequence"/>
</dbReference>
<evidence type="ECO:0000313" key="2">
    <source>
        <dbReference type="EMBL" id="OJA08638.1"/>
    </source>
</evidence>
<proteinExistence type="predicted"/>